<dbReference type="InterPro" id="IPR000742">
    <property type="entry name" value="EGF"/>
</dbReference>
<name>A0AA39C9F8_9HYME</name>
<sequence>LGKGLWAACQKTDDCFRLFTCKNGMCVNPCTYVICGPNARCSYESRDGNQCRCIPPYRGNPTTGCFEIAYQPYHHRQGGNRQYPSVVQL</sequence>
<gene>
    <name evidence="2" type="ORF">PV328_007499</name>
</gene>
<evidence type="ECO:0000313" key="3">
    <source>
        <dbReference type="Proteomes" id="UP001168990"/>
    </source>
</evidence>
<accession>A0AA39C9F8</accession>
<dbReference type="Proteomes" id="UP001168990">
    <property type="component" value="Unassembled WGS sequence"/>
</dbReference>
<reference evidence="2" key="1">
    <citation type="journal article" date="2023" name="bioRxiv">
        <title>Scaffold-level genome assemblies of two parasitoid biocontrol wasps reveal the parthenogenesis mechanism and an associated novel virus.</title>
        <authorList>
            <person name="Inwood S."/>
            <person name="Skelly J."/>
            <person name="Guhlin J."/>
            <person name="Harrop T."/>
            <person name="Goldson S."/>
            <person name="Dearden P."/>
        </authorList>
    </citation>
    <scope>NUCLEOTIDE SEQUENCE</scope>
    <source>
        <strain evidence="2">Irish</strain>
        <tissue evidence="2">Whole body</tissue>
    </source>
</reference>
<proteinExistence type="predicted"/>
<protein>
    <recommendedName>
        <fullName evidence="1">EGF-like domain-containing protein</fullName>
    </recommendedName>
</protein>
<keyword evidence="3" id="KW-1185">Reference proteome</keyword>
<feature type="domain" description="EGF-like" evidence="1">
    <location>
        <begin position="51"/>
        <end position="65"/>
    </location>
</feature>
<evidence type="ECO:0000259" key="1">
    <source>
        <dbReference type="PROSITE" id="PS01186"/>
    </source>
</evidence>
<dbReference type="EMBL" id="JAQQBS010001423">
    <property type="protein sequence ID" value="KAK0160054.1"/>
    <property type="molecule type" value="Genomic_DNA"/>
</dbReference>
<evidence type="ECO:0000313" key="2">
    <source>
        <dbReference type="EMBL" id="KAK0160054.1"/>
    </source>
</evidence>
<reference evidence="2" key="2">
    <citation type="submission" date="2023-03" db="EMBL/GenBank/DDBJ databases">
        <authorList>
            <person name="Inwood S.N."/>
            <person name="Skelly J.G."/>
            <person name="Guhlin J."/>
            <person name="Harrop T.W.R."/>
            <person name="Goldson S.G."/>
            <person name="Dearden P.K."/>
        </authorList>
    </citation>
    <scope>NUCLEOTIDE SEQUENCE</scope>
    <source>
        <strain evidence="2">Irish</strain>
        <tissue evidence="2">Whole body</tissue>
    </source>
</reference>
<organism evidence="2 3">
    <name type="scientific">Microctonus aethiopoides</name>
    <dbReference type="NCBI Taxonomy" id="144406"/>
    <lineage>
        <taxon>Eukaryota</taxon>
        <taxon>Metazoa</taxon>
        <taxon>Ecdysozoa</taxon>
        <taxon>Arthropoda</taxon>
        <taxon>Hexapoda</taxon>
        <taxon>Insecta</taxon>
        <taxon>Pterygota</taxon>
        <taxon>Neoptera</taxon>
        <taxon>Endopterygota</taxon>
        <taxon>Hymenoptera</taxon>
        <taxon>Apocrita</taxon>
        <taxon>Ichneumonoidea</taxon>
        <taxon>Braconidae</taxon>
        <taxon>Euphorinae</taxon>
        <taxon>Microctonus</taxon>
    </lineage>
</organism>
<feature type="non-terminal residue" evidence="2">
    <location>
        <position position="89"/>
    </location>
</feature>
<comment type="caution">
    <text evidence="2">The sequence shown here is derived from an EMBL/GenBank/DDBJ whole genome shotgun (WGS) entry which is preliminary data.</text>
</comment>
<dbReference type="PROSITE" id="PS01186">
    <property type="entry name" value="EGF_2"/>
    <property type="match status" value="1"/>
</dbReference>
<dbReference type="AlphaFoldDB" id="A0AA39C9F8"/>